<dbReference type="Proteomes" id="UP000714420">
    <property type="component" value="Unassembled WGS sequence"/>
</dbReference>
<gene>
    <name evidence="2" type="ORF">HPS56_05105</name>
</gene>
<dbReference type="InterPro" id="IPR025460">
    <property type="entry name" value="DUF4280"/>
</dbReference>
<protein>
    <submittedName>
        <fullName evidence="2">DUF4280 domain-containing protein</fullName>
    </submittedName>
</protein>
<evidence type="ECO:0000313" key="2">
    <source>
        <dbReference type="EMBL" id="NPD91736.1"/>
    </source>
</evidence>
<reference evidence="2 3" key="1">
    <citation type="submission" date="2020-05" db="EMBL/GenBank/DDBJ databases">
        <title>Distinct polysaccharide utilization as determinants for interspecies competition between intestinal Prevotella spp.</title>
        <authorList>
            <person name="Galvez E.J.C."/>
            <person name="Iljazovic A."/>
            <person name="Strowig T."/>
        </authorList>
    </citation>
    <scope>NUCLEOTIDE SEQUENCE [LARGE SCALE GENOMIC DNA]</scope>
    <source>
        <strain evidence="2 3">PMUR</strain>
    </source>
</reference>
<dbReference type="RefSeq" id="WP_172274898.1">
    <property type="nucleotide sequence ID" value="NZ_CASGMU010000005.1"/>
</dbReference>
<name>A0ABX2AP88_9BACT</name>
<feature type="compositionally biased region" description="Polar residues" evidence="1">
    <location>
        <begin position="351"/>
        <end position="363"/>
    </location>
</feature>
<comment type="caution">
    <text evidence="2">The sequence shown here is derived from an EMBL/GenBank/DDBJ whole genome shotgun (WGS) entry which is preliminary data.</text>
</comment>
<evidence type="ECO:0000256" key="1">
    <source>
        <dbReference type="SAM" id="MobiDB-lite"/>
    </source>
</evidence>
<organism evidence="2 3">
    <name type="scientific">Xylanibacter muris</name>
    <dbReference type="NCBI Taxonomy" id="2736290"/>
    <lineage>
        <taxon>Bacteria</taxon>
        <taxon>Pseudomonadati</taxon>
        <taxon>Bacteroidota</taxon>
        <taxon>Bacteroidia</taxon>
        <taxon>Bacteroidales</taxon>
        <taxon>Prevotellaceae</taxon>
        <taxon>Xylanibacter</taxon>
    </lineage>
</organism>
<sequence length="496" mass="52275">MDTLGTIGTLPKKIEDITSNISKGADSVDKMVDKLDNAVNNAQAHNPVSQTVLGGLSKVTGALDTATDKLSNAGKIIKNTGSKVSQSIQPLSSAAQKARQSLSDLKNCQDVITTSALLVNAVVDSCSGHFHPRTNEQVLNKFDAQWDSWAKTVNGIYQQLSPTGQTNILESLAKGGFGNNIFYLGSAIKNESAGVFGGIADFEDALHAFRGSYRNPIEAAKKIEKGVKNIVNATERVANSINNMIMTYQKGMGQDVTGNPILSYIGNLHNTKAVGAINKVLTAGGGAATLFTDVNSLQGALKSKNPQAIYSAGKKTVDDAKKVLKGLKNATEATKTTSLAQRTMAGGAAPVNNTPAAQTQPPQNDDNDNSGNSDSYVCSGATMKCSFGDKKAKLTVYPDRTVFLTGQPMANITDHVSLYNIAPFGKCHTTRFPPTGAATSAAHGKLTPMPCVPGTNSNWLNGKDDYIIKGDPALLKSSYCKCCYGGTITITDDGQR</sequence>
<dbReference type="Pfam" id="PF14107">
    <property type="entry name" value="DUF4280"/>
    <property type="match status" value="1"/>
</dbReference>
<proteinExistence type="predicted"/>
<accession>A0ABX2AP88</accession>
<keyword evidence="3" id="KW-1185">Reference proteome</keyword>
<evidence type="ECO:0000313" key="3">
    <source>
        <dbReference type="Proteomes" id="UP000714420"/>
    </source>
</evidence>
<feature type="region of interest" description="Disordered" evidence="1">
    <location>
        <begin position="347"/>
        <end position="373"/>
    </location>
</feature>
<dbReference type="EMBL" id="JABKKF010000003">
    <property type="protein sequence ID" value="NPD91736.1"/>
    <property type="molecule type" value="Genomic_DNA"/>
</dbReference>